<name>A0ACB6R7D0_9PLEO</name>
<gene>
    <name evidence="1" type="ORF">BDR25DRAFT_311370</name>
</gene>
<comment type="caution">
    <text evidence="1">The sequence shown here is derived from an EMBL/GenBank/DDBJ whole genome shotgun (WGS) entry which is preliminary data.</text>
</comment>
<proteinExistence type="predicted"/>
<sequence length="223" mass="24120">MAASSPRRVPITPTSTAQPGAPSKGRTSKPSAKVLEARQSLRPRTATRRSAQTEEHTIDVQATQQTARPTTQPAAPQAPQHELSPSSTAARPGLPEREGGDDCSNELGRLIASLTQTIAQQSRIITSQSSIVESVRNDLADIKSEQQRFQNHGGAEGPRTTSSRTTSGGNANQEHRQLVIDVSRVEEQTAEKVTTTDAAKQIIEQGMRNAERLTRAIIKNFRV</sequence>
<protein>
    <submittedName>
        <fullName evidence="1">Uncharacterized protein</fullName>
    </submittedName>
</protein>
<dbReference type="EMBL" id="MU003497">
    <property type="protein sequence ID" value="KAF2474992.1"/>
    <property type="molecule type" value="Genomic_DNA"/>
</dbReference>
<accession>A0ACB6R7D0</accession>
<evidence type="ECO:0000313" key="1">
    <source>
        <dbReference type="EMBL" id="KAF2474992.1"/>
    </source>
</evidence>
<keyword evidence="2" id="KW-1185">Reference proteome</keyword>
<reference evidence="1" key="1">
    <citation type="journal article" date="2020" name="Stud. Mycol.">
        <title>101 Dothideomycetes genomes: a test case for predicting lifestyles and emergence of pathogens.</title>
        <authorList>
            <person name="Haridas S."/>
            <person name="Albert R."/>
            <person name="Binder M."/>
            <person name="Bloem J."/>
            <person name="Labutti K."/>
            <person name="Salamov A."/>
            <person name="Andreopoulos B."/>
            <person name="Baker S."/>
            <person name="Barry K."/>
            <person name="Bills G."/>
            <person name="Bluhm B."/>
            <person name="Cannon C."/>
            <person name="Castanera R."/>
            <person name="Culley D."/>
            <person name="Daum C."/>
            <person name="Ezra D."/>
            <person name="Gonzalez J."/>
            <person name="Henrissat B."/>
            <person name="Kuo A."/>
            <person name="Liang C."/>
            <person name="Lipzen A."/>
            <person name="Lutzoni F."/>
            <person name="Magnuson J."/>
            <person name="Mondo S."/>
            <person name="Nolan M."/>
            <person name="Ohm R."/>
            <person name="Pangilinan J."/>
            <person name="Park H.-J."/>
            <person name="Ramirez L."/>
            <person name="Alfaro M."/>
            <person name="Sun H."/>
            <person name="Tritt A."/>
            <person name="Yoshinaga Y."/>
            <person name="Zwiers L.-H."/>
            <person name="Turgeon B."/>
            <person name="Goodwin S."/>
            <person name="Spatafora J."/>
            <person name="Crous P."/>
            <person name="Grigoriev I."/>
        </authorList>
    </citation>
    <scope>NUCLEOTIDE SEQUENCE</scope>
    <source>
        <strain evidence="1">ATCC 200398</strain>
    </source>
</reference>
<evidence type="ECO:0000313" key="2">
    <source>
        <dbReference type="Proteomes" id="UP000799755"/>
    </source>
</evidence>
<organism evidence="1 2">
    <name type="scientific">Lindgomyces ingoldianus</name>
    <dbReference type="NCBI Taxonomy" id="673940"/>
    <lineage>
        <taxon>Eukaryota</taxon>
        <taxon>Fungi</taxon>
        <taxon>Dikarya</taxon>
        <taxon>Ascomycota</taxon>
        <taxon>Pezizomycotina</taxon>
        <taxon>Dothideomycetes</taxon>
        <taxon>Pleosporomycetidae</taxon>
        <taxon>Pleosporales</taxon>
        <taxon>Lindgomycetaceae</taxon>
        <taxon>Lindgomyces</taxon>
    </lineage>
</organism>
<dbReference type="Proteomes" id="UP000799755">
    <property type="component" value="Unassembled WGS sequence"/>
</dbReference>